<proteinExistence type="predicted"/>
<dbReference type="KEGG" id="rbd:ALSL_1086"/>
<name>A0A2Z6E5K3_9GAMM</name>
<reference evidence="3" key="1">
    <citation type="submission" date="2018-04" db="EMBL/GenBank/DDBJ databases">
        <authorList>
            <person name="Watanabe M."/>
            <person name="Kojima H."/>
        </authorList>
    </citation>
    <scope>NUCLEOTIDE SEQUENCE [LARGE SCALE GENOMIC DNA]</scope>
    <source>
        <strain evidence="3">Dysh456</strain>
    </source>
</reference>
<evidence type="ECO:0000313" key="2">
    <source>
        <dbReference type="EMBL" id="BBD79749.1"/>
    </source>
</evidence>
<evidence type="ECO:0008006" key="4">
    <source>
        <dbReference type="Google" id="ProtNLM"/>
    </source>
</evidence>
<reference evidence="3" key="2">
    <citation type="submission" date="2018-06" db="EMBL/GenBank/DDBJ databases">
        <title>Genome sequence of Rhodanobacteraceae bacterium strain Dysh456.</title>
        <authorList>
            <person name="Fukui M."/>
        </authorList>
    </citation>
    <scope>NUCLEOTIDE SEQUENCE [LARGE SCALE GENOMIC DNA]</scope>
    <source>
        <strain evidence="3">Dysh456</strain>
    </source>
</reference>
<accession>A0A2Z6E5K3</accession>
<evidence type="ECO:0000256" key="1">
    <source>
        <dbReference type="SAM" id="MobiDB-lite"/>
    </source>
</evidence>
<sequence length="611" mass="68060">MPALRSHAVDFTLDDGEIKGKVTTRVVAGAGWRLNDRSRFMTGKGFRSDGKPKGGVGSDESDDGNLNFGKGDMYSNLYKATTNVDLKYRNFGVNVSARVWYDDVLKNHDVPQGNWPNNYRANSSLSDRGLDRDNKFSGFMWLNANAYGHFDLSPESAMDLRVGKQTIKWGEDLFASNLNQINPVDFTTLRRVGTDPQTEAQLPVEMVFGKFTFGKDWRVEAFWQWKWRPNEYDPCGTFFGGIDLGFDMGCGGATANLAYPFNAYTAANMPGSKLWLSDGFNTAVGAVVPRAQDHYGSNGGQYGVSLHYTAESIKTDFGAYYMSINSRSPFYAVTLHDMPGTVYPDIDNAMLAAGLPKSLLPAVNTLRSYRMFWNYPDGIKITGLSASTKLGQWKVAGEVSYSRNQPVQYSIPDMLFAFLRHTGPLAAGWADTPGESFLGYKRFDKTQAQVNAMRMFKDVLGASTAMVAGEAVWEHVNLPPTSELRFGRSFHSGYAPFFPTDTCSPIGDPYGCRNDGFYTRNAWGYRLRGQLNYPVPGGWVISPSLTWSHDVGGYSVDNQINKGRKQYVFGLTGQYRKNYFVSLNYGNWIDGAHYNTLRDRDFINLAVGATF</sequence>
<feature type="region of interest" description="Disordered" evidence="1">
    <location>
        <begin position="43"/>
        <end position="63"/>
    </location>
</feature>
<gene>
    <name evidence="2" type="ORF">ALSL_1086</name>
</gene>
<evidence type="ECO:0000313" key="3">
    <source>
        <dbReference type="Proteomes" id="UP000270530"/>
    </source>
</evidence>
<dbReference type="Proteomes" id="UP000270530">
    <property type="component" value="Chromosome"/>
</dbReference>
<dbReference type="Pfam" id="PF06980">
    <property type="entry name" value="DUF1302"/>
    <property type="match status" value="1"/>
</dbReference>
<dbReference type="EMBL" id="AP018560">
    <property type="protein sequence ID" value="BBD79749.1"/>
    <property type="molecule type" value="Genomic_DNA"/>
</dbReference>
<keyword evidence="3" id="KW-1185">Reference proteome</keyword>
<dbReference type="AlphaFoldDB" id="A0A2Z6E5K3"/>
<dbReference type="InterPro" id="IPR010727">
    <property type="entry name" value="DUF1302"/>
</dbReference>
<organism evidence="2 3">
    <name type="scientific">Aerosticca soli</name>
    <dbReference type="NCBI Taxonomy" id="2010829"/>
    <lineage>
        <taxon>Bacteria</taxon>
        <taxon>Pseudomonadati</taxon>
        <taxon>Pseudomonadota</taxon>
        <taxon>Gammaproteobacteria</taxon>
        <taxon>Lysobacterales</taxon>
        <taxon>Rhodanobacteraceae</taxon>
        <taxon>Aerosticca</taxon>
    </lineage>
</organism>
<protein>
    <recommendedName>
        <fullName evidence="4">DUF1302 domain-containing protein</fullName>
    </recommendedName>
</protein>